<keyword evidence="3" id="KW-1185">Reference proteome</keyword>
<organism evidence="2 3">
    <name type="scientific">Ascobolus immersus RN42</name>
    <dbReference type="NCBI Taxonomy" id="1160509"/>
    <lineage>
        <taxon>Eukaryota</taxon>
        <taxon>Fungi</taxon>
        <taxon>Dikarya</taxon>
        <taxon>Ascomycota</taxon>
        <taxon>Pezizomycotina</taxon>
        <taxon>Pezizomycetes</taxon>
        <taxon>Pezizales</taxon>
        <taxon>Ascobolaceae</taxon>
        <taxon>Ascobolus</taxon>
    </lineage>
</organism>
<dbReference type="Proteomes" id="UP000275078">
    <property type="component" value="Unassembled WGS sequence"/>
</dbReference>
<feature type="region of interest" description="Disordered" evidence="1">
    <location>
        <begin position="1"/>
        <end position="28"/>
    </location>
</feature>
<name>A0A3N4HWG4_ASCIM</name>
<dbReference type="AlphaFoldDB" id="A0A3N4HWG4"/>
<proteinExistence type="predicted"/>
<evidence type="ECO:0000313" key="2">
    <source>
        <dbReference type="EMBL" id="RPA76858.1"/>
    </source>
</evidence>
<feature type="compositionally biased region" description="Basic and acidic residues" evidence="1">
    <location>
        <begin position="14"/>
        <end position="28"/>
    </location>
</feature>
<sequence length="303" mass="34955">MDDLEQSDSIGTPHTKEAEVAENLKDSDSAWNADGDDWYYRCWKLDPPMELWGPICALPSSCSSEPSLGDSHEVLVAKLYKFRKDTAPHYESLGGLGFKYGLLTSLLLMESYSRMTHELEPLMLRTPLPITFQKAIKEYIPFYIRHIAVYAYLRDAVFREDFNSNSLDLIRVPVELFADRHKAGLLRDTQIQLLGAVYRGTMEEVHRIIERNGEMKEINDALDRSYPLVKRLIASGRFRSERLELLILKYLKEEGVCMDVVRGVNKASEEIEARTSSIWNDGNLMVLGWQKCTEFAWLERYFP</sequence>
<protein>
    <submittedName>
        <fullName evidence="2">Uncharacterized protein</fullName>
    </submittedName>
</protein>
<evidence type="ECO:0000313" key="3">
    <source>
        <dbReference type="Proteomes" id="UP000275078"/>
    </source>
</evidence>
<accession>A0A3N4HWG4</accession>
<reference evidence="2 3" key="1">
    <citation type="journal article" date="2018" name="Nat. Ecol. Evol.">
        <title>Pezizomycetes genomes reveal the molecular basis of ectomycorrhizal truffle lifestyle.</title>
        <authorList>
            <person name="Murat C."/>
            <person name="Payen T."/>
            <person name="Noel B."/>
            <person name="Kuo A."/>
            <person name="Morin E."/>
            <person name="Chen J."/>
            <person name="Kohler A."/>
            <person name="Krizsan K."/>
            <person name="Balestrini R."/>
            <person name="Da Silva C."/>
            <person name="Montanini B."/>
            <person name="Hainaut M."/>
            <person name="Levati E."/>
            <person name="Barry K.W."/>
            <person name="Belfiori B."/>
            <person name="Cichocki N."/>
            <person name="Clum A."/>
            <person name="Dockter R.B."/>
            <person name="Fauchery L."/>
            <person name="Guy J."/>
            <person name="Iotti M."/>
            <person name="Le Tacon F."/>
            <person name="Lindquist E.A."/>
            <person name="Lipzen A."/>
            <person name="Malagnac F."/>
            <person name="Mello A."/>
            <person name="Molinier V."/>
            <person name="Miyauchi S."/>
            <person name="Poulain J."/>
            <person name="Riccioni C."/>
            <person name="Rubini A."/>
            <person name="Sitrit Y."/>
            <person name="Splivallo R."/>
            <person name="Traeger S."/>
            <person name="Wang M."/>
            <person name="Zifcakova L."/>
            <person name="Wipf D."/>
            <person name="Zambonelli A."/>
            <person name="Paolocci F."/>
            <person name="Nowrousian M."/>
            <person name="Ottonello S."/>
            <person name="Baldrian P."/>
            <person name="Spatafora J.W."/>
            <person name="Henrissat B."/>
            <person name="Nagy L.G."/>
            <person name="Aury J.M."/>
            <person name="Wincker P."/>
            <person name="Grigoriev I.V."/>
            <person name="Bonfante P."/>
            <person name="Martin F.M."/>
        </authorList>
    </citation>
    <scope>NUCLEOTIDE SEQUENCE [LARGE SCALE GENOMIC DNA]</scope>
    <source>
        <strain evidence="2 3">RN42</strain>
    </source>
</reference>
<dbReference type="EMBL" id="ML119736">
    <property type="protein sequence ID" value="RPA76858.1"/>
    <property type="molecule type" value="Genomic_DNA"/>
</dbReference>
<gene>
    <name evidence="2" type="ORF">BJ508DRAFT_417433</name>
</gene>
<evidence type="ECO:0000256" key="1">
    <source>
        <dbReference type="SAM" id="MobiDB-lite"/>
    </source>
</evidence>